<gene>
    <name evidence="1" type="ORF">JQV55_19215</name>
</gene>
<accession>A0AAE3B7V7</accession>
<evidence type="ECO:0000313" key="1">
    <source>
        <dbReference type="EMBL" id="MBM1715708.1"/>
    </source>
</evidence>
<name>A0AAE3B7V7_9RHOB</name>
<sequence length="412" mass="44645">MSLFSNIMQDVKVIAEKLGSKEASEKLTELLNDRKTVAEAKKKFPKLGDWPLEPSSAVIKFYEKKVEGFWKSERSSYPDVEAKFKVIAKKGASPKVEATLKVSGQWKGGGKASLKGGQSLAKLSTEIYGHPNYAVDILDANLQNFGIDPTKAPTLLAGFPMTMPKIWVPNKLDGKGKLPRVATQPAVLVPFPTMEYPIDYIQKRAMVYPLPHFHVLIDLEFKGTFVGRCKGTINATTDLKSMQTSMARKAGPITGGFKASADAPKAGSTSLTLNVVNTKLSGWKLSADFDLKGGQFKIKLGPKSFKTTEAPFDYEGSVAIMATITIKPNPKKLPEPAKSGVFDIEFDAEKAAWVVVTAGALSTVGTLGVKAVPSLLKFRPPGLTFAMPLMGFGMQYLISGPERDLIDPDKIA</sequence>
<dbReference type="AlphaFoldDB" id="A0AAE3B7V7"/>
<dbReference type="RefSeq" id="WP_203243443.1">
    <property type="nucleotide sequence ID" value="NZ_JAFBRH010000004.1"/>
</dbReference>
<dbReference type="Proteomes" id="UP000732193">
    <property type="component" value="Unassembled WGS sequence"/>
</dbReference>
<protein>
    <submittedName>
        <fullName evidence="1">Uncharacterized protein</fullName>
    </submittedName>
</protein>
<dbReference type="EMBL" id="JAFBRM010000008">
    <property type="protein sequence ID" value="MBM1715708.1"/>
    <property type="molecule type" value="Genomic_DNA"/>
</dbReference>
<comment type="caution">
    <text evidence="1">The sequence shown here is derived from an EMBL/GenBank/DDBJ whole genome shotgun (WGS) entry which is preliminary data.</text>
</comment>
<reference evidence="1 2" key="1">
    <citation type="submission" date="2021-01" db="EMBL/GenBank/DDBJ databases">
        <title>Diatom-associated Roseobacters Show Island Model of Population Structure.</title>
        <authorList>
            <person name="Qu L."/>
            <person name="Feng X."/>
            <person name="Chen Y."/>
            <person name="Li L."/>
            <person name="Wang X."/>
            <person name="Hu Z."/>
            <person name="Wang H."/>
            <person name="Luo H."/>
        </authorList>
    </citation>
    <scope>NUCLEOTIDE SEQUENCE [LARGE SCALE GENOMIC DNA]</scope>
    <source>
        <strain evidence="1 2">TR60-84</strain>
    </source>
</reference>
<keyword evidence="2" id="KW-1185">Reference proteome</keyword>
<proteinExistence type="predicted"/>
<organism evidence="1 2">
    <name type="scientific">Sulfitobacter geojensis</name>
    <dbReference type="NCBI Taxonomy" id="1342299"/>
    <lineage>
        <taxon>Bacteria</taxon>
        <taxon>Pseudomonadati</taxon>
        <taxon>Pseudomonadota</taxon>
        <taxon>Alphaproteobacteria</taxon>
        <taxon>Rhodobacterales</taxon>
        <taxon>Roseobacteraceae</taxon>
        <taxon>Sulfitobacter</taxon>
    </lineage>
</organism>
<evidence type="ECO:0000313" key="2">
    <source>
        <dbReference type="Proteomes" id="UP000732193"/>
    </source>
</evidence>